<dbReference type="RefSeq" id="WP_196420773.1">
    <property type="nucleotide sequence ID" value="NZ_JADQTO010000050.1"/>
</dbReference>
<evidence type="ECO:0000256" key="4">
    <source>
        <dbReference type="ARBA" id="ARBA00022989"/>
    </source>
</evidence>
<feature type="transmembrane region" description="Helical" evidence="6">
    <location>
        <begin position="243"/>
        <end position="263"/>
    </location>
</feature>
<evidence type="ECO:0000256" key="6">
    <source>
        <dbReference type="SAM" id="Phobius"/>
    </source>
</evidence>
<name>A0A931CQ25_9ACTN</name>
<sequence>MRALFALLGAGIGAAVLVLVSGVRARARPDRPARAERRRARAGMSALRIAAVLTVGAVIGAATRWPIAAVLAGIAAWALPSVLGPDRAQKRTLARVEAIAAWAEDLSGTLRAAAGIEQTILETAAVAPVEIRSELSRLAEALRAGIRLPDALRAFAKDLSDPTADMVANVLLQAAQYQARDIAVGLSGVGRRARRQASSRLRIATGRARTRTATRIVICVMLSTVVLMAMFGGDFLAPYGTGLGQLILAALGALFGAALVWMVRTGRVRDLPRILTGSADDVAVLP</sequence>
<keyword evidence="9" id="KW-1185">Reference proteome</keyword>
<evidence type="ECO:0000256" key="1">
    <source>
        <dbReference type="ARBA" id="ARBA00004651"/>
    </source>
</evidence>
<gene>
    <name evidence="8" type="ORF">I4J89_47105</name>
</gene>
<feature type="transmembrane region" description="Helical" evidence="6">
    <location>
        <begin position="49"/>
        <end position="79"/>
    </location>
</feature>
<evidence type="ECO:0000256" key="5">
    <source>
        <dbReference type="ARBA" id="ARBA00023136"/>
    </source>
</evidence>
<evidence type="ECO:0000313" key="9">
    <source>
        <dbReference type="Proteomes" id="UP000598146"/>
    </source>
</evidence>
<evidence type="ECO:0000256" key="3">
    <source>
        <dbReference type="ARBA" id="ARBA00022692"/>
    </source>
</evidence>
<evidence type="ECO:0000256" key="2">
    <source>
        <dbReference type="ARBA" id="ARBA00022475"/>
    </source>
</evidence>
<comment type="caution">
    <text evidence="8">The sequence shown here is derived from an EMBL/GenBank/DDBJ whole genome shotgun (WGS) entry which is preliminary data.</text>
</comment>
<accession>A0A931CQ25</accession>
<keyword evidence="3 6" id="KW-0812">Transmembrane</keyword>
<feature type="transmembrane region" description="Helical" evidence="6">
    <location>
        <begin position="216"/>
        <end position="237"/>
    </location>
</feature>
<evidence type="ECO:0000313" key="8">
    <source>
        <dbReference type="EMBL" id="MBG0569005.1"/>
    </source>
</evidence>
<dbReference type="Pfam" id="PF00482">
    <property type="entry name" value="T2SSF"/>
    <property type="match status" value="1"/>
</dbReference>
<dbReference type="GO" id="GO:0005886">
    <property type="term" value="C:plasma membrane"/>
    <property type="evidence" value="ECO:0007669"/>
    <property type="project" value="UniProtKB-SubCell"/>
</dbReference>
<dbReference type="EMBL" id="JADQTO010000050">
    <property type="protein sequence ID" value="MBG0569005.1"/>
    <property type="molecule type" value="Genomic_DNA"/>
</dbReference>
<keyword evidence="4 6" id="KW-1133">Transmembrane helix</keyword>
<evidence type="ECO:0000259" key="7">
    <source>
        <dbReference type="Pfam" id="PF00482"/>
    </source>
</evidence>
<protein>
    <submittedName>
        <fullName evidence="8">Type II secretion system F family protein</fullName>
    </submittedName>
</protein>
<proteinExistence type="predicted"/>
<feature type="domain" description="Type II secretion system protein GspF" evidence="7">
    <location>
        <begin position="102"/>
        <end position="228"/>
    </location>
</feature>
<dbReference type="PANTHER" id="PTHR35007:SF3">
    <property type="entry name" value="POSSIBLE CONSERVED ALANINE RICH MEMBRANE PROTEIN"/>
    <property type="match status" value="1"/>
</dbReference>
<dbReference type="Proteomes" id="UP000598146">
    <property type="component" value="Unassembled WGS sequence"/>
</dbReference>
<reference evidence="8" key="1">
    <citation type="submission" date="2020-11" db="EMBL/GenBank/DDBJ databases">
        <title>Isolation and identification of active actinomycetes.</title>
        <authorList>
            <person name="Sun X."/>
        </authorList>
    </citation>
    <scope>NUCLEOTIDE SEQUENCE</scope>
    <source>
        <strain evidence="8">NEAU-A11</strain>
    </source>
</reference>
<dbReference type="InterPro" id="IPR018076">
    <property type="entry name" value="T2SS_GspF_dom"/>
</dbReference>
<keyword evidence="2" id="KW-1003">Cell membrane</keyword>
<dbReference type="AlphaFoldDB" id="A0A931CQ25"/>
<comment type="subcellular location">
    <subcellularLocation>
        <location evidence="1">Cell membrane</location>
        <topology evidence="1">Multi-pass membrane protein</topology>
    </subcellularLocation>
</comment>
<organism evidence="8 9">
    <name type="scientific">Actinoplanes aureus</name>
    <dbReference type="NCBI Taxonomy" id="2792083"/>
    <lineage>
        <taxon>Bacteria</taxon>
        <taxon>Bacillati</taxon>
        <taxon>Actinomycetota</taxon>
        <taxon>Actinomycetes</taxon>
        <taxon>Micromonosporales</taxon>
        <taxon>Micromonosporaceae</taxon>
        <taxon>Actinoplanes</taxon>
    </lineage>
</organism>
<keyword evidence="5 6" id="KW-0472">Membrane</keyword>
<dbReference type="PANTHER" id="PTHR35007">
    <property type="entry name" value="INTEGRAL MEMBRANE PROTEIN-RELATED"/>
    <property type="match status" value="1"/>
</dbReference>